<dbReference type="Gene3D" id="3.40.30.10">
    <property type="entry name" value="Glutaredoxin"/>
    <property type="match status" value="1"/>
</dbReference>
<dbReference type="InterPro" id="IPR002110">
    <property type="entry name" value="Ankyrin_rpt"/>
</dbReference>
<proteinExistence type="predicted"/>
<accession>A0AAE8N5H0</accession>
<feature type="domain" description="Nephrocystin 3-like N-terminal" evidence="4">
    <location>
        <begin position="416"/>
        <end position="588"/>
    </location>
</feature>
<dbReference type="InterPro" id="IPR027417">
    <property type="entry name" value="P-loop_NTPase"/>
</dbReference>
<dbReference type="Gene3D" id="3.40.50.300">
    <property type="entry name" value="P-loop containing nucleotide triphosphate hydrolases"/>
    <property type="match status" value="1"/>
</dbReference>
<evidence type="ECO:0000256" key="2">
    <source>
        <dbReference type="PROSITE-ProRule" id="PRU00023"/>
    </source>
</evidence>
<feature type="region of interest" description="Disordered" evidence="3">
    <location>
        <begin position="70"/>
        <end position="117"/>
    </location>
</feature>
<evidence type="ECO:0000313" key="5">
    <source>
        <dbReference type="EMBL" id="SPO05438.1"/>
    </source>
</evidence>
<dbReference type="SMART" id="SM00248">
    <property type="entry name" value="ANK"/>
    <property type="match status" value="4"/>
</dbReference>
<dbReference type="PANTHER" id="PTHR10039">
    <property type="entry name" value="AMELOGENIN"/>
    <property type="match status" value="1"/>
</dbReference>
<dbReference type="AlphaFoldDB" id="A0AAE8N5H0"/>
<feature type="repeat" description="ANK" evidence="2">
    <location>
        <begin position="1029"/>
        <end position="1058"/>
    </location>
</feature>
<dbReference type="SUPFAM" id="SSF52540">
    <property type="entry name" value="P-loop containing nucleoside triphosphate hydrolases"/>
    <property type="match status" value="1"/>
</dbReference>
<organism evidence="5 6">
    <name type="scientific">Cephalotrichum gorgonifer</name>
    <dbReference type="NCBI Taxonomy" id="2041049"/>
    <lineage>
        <taxon>Eukaryota</taxon>
        <taxon>Fungi</taxon>
        <taxon>Dikarya</taxon>
        <taxon>Ascomycota</taxon>
        <taxon>Pezizomycotina</taxon>
        <taxon>Sordariomycetes</taxon>
        <taxon>Hypocreomycetidae</taxon>
        <taxon>Microascales</taxon>
        <taxon>Microascaceae</taxon>
        <taxon>Cephalotrichum</taxon>
    </lineage>
</organism>
<dbReference type="Gene3D" id="1.25.40.20">
    <property type="entry name" value="Ankyrin repeat-containing domain"/>
    <property type="match status" value="1"/>
</dbReference>
<feature type="compositionally biased region" description="Polar residues" evidence="3">
    <location>
        <begin position="84"/>
        <end position="96"/>
    </location>
</feature>
<feature type="region of interest" description="Disordered" evidence="3">
    <location>
        <begin position="27"/>
        <end position="56"/>
    </location>
</feature>
<dbReference type="PANTHER" id="PTHR10039:SF16">
    <property type="entry name" value="GPI INOSITOL-DEACYLASE"/>
    <property type="match status" value="1"/>
</dbReference>
<dbReference type="Pfam" id="PF12796">
    <property type="entry name" value="Ank_2"/>
    <property type="match status" value="1"/>
</dbReference>
<evidence type="ECO:0000313" key="6">
    <source>
        <dbReference type="Proteomes" id="UP001187682"/>
    </source>
</evidence>
<gene>
    <name evidence="5" type="ORF">DNG_08125</name>
</gene>
<name>A0AAE8N5H0_9PEZI</name>
<evidence type="ECO:0000256" key="1">
    <source>
        <dbReference type="ARBA" id="ARBA00022737"/>
    </source>
</evidence>
<dbReference type="InterPro" id="IPR036249">
    <property type="entry name" value="Thioredoxin-like_sf"/>
</dbReference>
<reference evidence="5" key="1">
    <citation type="submission" date="2018-03" db="EMBL/GenBank/DDBJ databases">
        <authorList>
            <person name="Guldener U."/>
        </authorList>
    </citation>
    <scope>NUCLEOTIDE SEQUENCE</scope>
</reference>
<comment type="caution">
    <text evidence="5">The sequence shown here is derived from an EMBL/GenBank/DDBJ whole genome shotgun (WGS) entry which is preliminary data.</text>
</comment>
<dbReference type="SUPFAM" id="SSF52833">
    <property type="entry name" value="Thioredoxin-like"/>
    <property type="match status" value="1"/>
</dbReference>
<dbReference type="PROSITE" id="PS50088">
    <property type="entry name" value="ANK_REPEAT"/>
    <property type="match status" value="1"/>
</dbReference>
<dbReference type="Pfam" id="PF13899">
    <property type="entry name" value="Thioredoxin_7"/>
    <property type="match status" value="1"/>
</dbReference>
<evidence type="ECO:0000256" key="3">
    <source>
        <dbReference type="SAM" id="MobiDB-lite"/>
    </source>
</evidence>
<evidence type="ECO:0000259" key="4">
    <source>
        <dbReference type="Pfam" id="PF24883"/>
    </source>
</evidence>
<protein>
    <recommendedName>
        <fullName evidence="4">Nephrocystin 3-like N-terminal domain-containing protein</fullName>
    </recommendedName>
</protein>
<dbReference type="EMBL" id="ONZQ02000013">
    <property type="protein sequence ID" value="SPO05438.1"/>
    <property type="molecule type" value="Genomic_DNA"/>
</dbReference>
<sequence>MSSVPEPSRSKKRDKFKAIFSPKYKVSVVSKKEIPSPNATTSPTIPPPIHGEEEGASADTDAINHQLPAVLVPGDSSGAGGTSGNPASAASAQITLPNGGGEPGALQHHGSAPEHSSSTRVEYCSSWGTLWRLALSGLPKEEQAIINNVLRDGNQGSNPATTTIDALQGVLENKKTVYEQKAWRYQFNGKTRRPRDDFANILSWLQKFKEVVDVAVSYDPVHAALPWAGIRFFIQALVAVEEQKSLILVGLEKVSQLSFRLSVYQRIYLHENSPLDEEVLSHFHEAVVAQCRKMLSFLALALGLSDKNAISRGIQGVFNPQKVSSFVENLEKGEKELAMEASICHDTILVNMNTMQRADYHRLQTLLRKDIDLIAADLHHVWARGNSRDSAEALQWICTIPHETDHLENRQGRVEDTGEWLLNHQGFKDWMRSEASSTFWLHGIPGSGKTKLSSKVIDHILQGTKTSSHGATLAYFYCSRNQADHHNSGTVLRSLVRQLSADRQDSAIVRFIFNMWKEQQNLGFPMKELPVEEAIILLKKLVLVYSSCTIVIDGLDECTEGTRDGLIDVINDLVSEPKSLVRVFIASRNERDITGSFSAGRNHQISASDNQDDIVQFVQSKLRDTRNPWFKEKMPDDVRVRILQKFTQKSEGMFQWASLLIDGLLRLSRGKDIIEYLDTLPRGLENAYRQTYKEIQEREGSAPVIAYRTFQWILFSWRPLTTRELTTAVCQDPDEPGCSPVDPDIDMDFIMDACRNLVTVSQDGNVRFSHLSVNEYFESQYWSSSQGNGFLGLACLQILTDPQGLEIPPPATLTLVREELGSYYYGWFAHLKEFDGGPDPESSPLWKVLNLFLGKPMDSSKYYQHWCRQAQSHLSPIAGVRFKSLRYSLEPITTPIFAVFLLGLSGLSRRWLSSADLDPTMVNAHSESLIHLAAISGDTSLCRNLLFHHSNSNVADSMGITPLERAIQDENKAMVELLIESGDAAINGPSGELYGSLLCAAVSTLNVDIVRLLLHHGADPNPPAGLFGTPIQAAARLGELPLVMELLESGADPRIASDRFKTAVQAAKHAQSEEIALYLKKLNPDGSYDDVEEQVHQIAMRRYRDGSYRKSPFAYHLRRTARHGWGLEIAGSDTRQRLFKLFRPPFELMSDMTLQEARAVGREQMAWVMVNIYDVRFFQSVALNRDHWKHAGIVGLIKEHFVFTQFEQGDPGWDEAENYAGCYSIDLDDSALLPYVSIIHPGSGKLKVCAIGL</sequence>
<keyword evidence="6" id="KW-1185">Reference proteome</keyword>
<keyword evidence="1" id="KW-0677">Repeat</keyword>
<dbReference type="Proteomes" id="UP001187682">
    <property type="component" value="Unassembled WGS sequence"/>
</dbReference>
<dbReference type="InterPro" id="IPR036770">
    <property type="entry name" value="Ankyrin_rpt-contain_sf"/>
</dbReference>
<dbReference type="SUPFAM" id="SSF48403">
    <property type="entry name" value="Ankyrin repeat"/>
    <property type="match status" value="1"/>
</dbReference>
<dbReference type="InterPro" id="IPR056884">
    <property type="entry name" value="NPHP3-like_N"/>
</dbReference>
<dbReference type="Pfam" id="PF24883">
    <property type="entry name" value="NPHP3_N"/>
    <property type="match status" value="1"/>
</dbReference>
<keyword evidence="2" id="KW-0040">ANK repeat</keyword>